<evidence type="ECO:0000256" key="3">
    <source>
        <dbReference type="RuleBase" id="RU000363"/>
    </source>
</evidence>
<dbReference type="Proteomes" id="UP001595844">
    <property type="component" value="Unassembled WGS sequence"/>
</dbReference>
<comment type="caution">
    <text evidence="5">The sequence shown here is derived from an EMBL/GenBank/DDBJ whole genome shotgun (WGS) entry which is preliminary data.</text>
</comment>
<dbReference type="PANTHER" id="PTHR44196:SF1">
    <property type="entry name" value="DEHYDROGENASE_REDUCTASE SDR FAMILY MEMBER 7B"/>
    <property type="match status" value="1"/>
</dbReference>
<evidence type="ECO:0000256" key="1">
    <source>
        <dbReference type="ARBA" id="ARBA00006484"/>
    </source>
</evidence>
<dbReference type="SMART" id="SM00822">
    <property type="entry name" value="PKS_KR"/>
    <property type="match status" value="1"/>
</dbReference>
<evidence type="ECO:0000313" key="6">
    <source>
        <dbReference type="Proteomes" id="UP001595844"/>
    </source>
</evidence>
<evidence type="ECO:0000256" key="2">
    <source>
        <dbReference type="ARBA" id="ARBA00023002"/>
    </source>
</evidence>
<gene>
    <name evidence="5" type="ORF">ACFO5K_20145</name>
</gene>
<dbReference type="SUPFAM" id="SSF51735">
    <property type="entry name" value="NAD(P)-binding Rossmann-fold domains"/>
    <property type="match status" value="1"/>
</dbReference>
<dbReference type="PRINTS" id="PR00080">
    <property type="entry name" value="SDRFAMILY"/>
</dbReference>
<sequence>MTGVVVLARIVQSAVLNPPALPRLLARAVLGERHEIAGKTVLLTGASSGVGKAAAYALGRDGARLILVARKAEPLAEVRDAVLADGGTAEALTCDLADAEDTEALTATVLERFGTVDVLVNNAGRSIRRRAADATDRFHDYERTMALNYFGAARLTMGLLPAMLDAGTGHIVNVATWGVAAGSMPKFTAYHASKAALGAFGRSLGAETRSQGVHVSTVGFPLVRTEMIAPTGAYDEAAALTAEQAAEWIRIAIRTRPVELYPRYTRVLQTIATVSPRAVDAMIWRLGI</sequence>
<feature type="domain" description="Ketoreductase" evidence="4">
    <location>
        <begin position="39"/>
        <end position="226"/>
    </location>
</feature>
<organism evidence="5 6">
    <name type="scientific">Nocardia halotolerans</name>
    <dbReference type="NCBI Taxonomy" id="1755878"/>
    <lineage>
        <taxon>Bacteria</taxon>
        <taxon>Bacillati</taxon>
        <taxon>Actinomycetota</taxon>
        <taxon>Actinomycetes</taxon>
        <taxon>Mycobacteriales</taxon>
        <taxon>Nocardiaceae</taxon>
        <taxon>Nocardia</taxon>
    </lineage>
</organism>
<dbReference type="RefSeq" id="WP_378565102.1">
    <property type="nucleotide sequence ID" value="NZ_JBHSDL010000025.1"/>
</dbReference>
<dbReference type="EMBL" id="JBHSDL010000025">
    <property type="protein sequence ID" value="MFC4376410.1"/>
    <property type="molecule type" value="Genomic_DNA"/>
</dbReference>
<evidence type="ECO:0000313" key="5">
    <source>
        <dbReference type="EMBL" id="MFC4376410.1"/>
    </source>
</evidence>
<proteinExistence type="inferred from homology"/>
<dbReference type="InterPro" id="IPR057326">
    <property type="entry name" value="KR_dom"/>
</dbReference>
<dbReference type="PANTHER" id="PTHR44196">
    <property type="entry name" value="DEHYDROGENASE/REDUCTASE SDR FAMILY MEMBER 7B"/>
    <property type="match status" value="1"/>
</dbReference>
<comment type="similarity">
    <text evidence="1 3">Belongs to the short-chain dehydrogenases/reductases (SDR) family.</text>
</comment>
<dbReference type="InterPro" id="IPR036291">
    <property type="entry name" value="NAD(P)-bd_dom_sf"/>
</dbReference>
<keyword evidence="2" id="KW-0560">Oxidoreductase</keyword>
<dbReference type="Gene3D" id="3.40.50.720">
    <property type="entry name" value="NAD(P)-binding Rossmann-like Domain"/>
    <property type="match status" value="1"/>
</dbReference>
<evidence type="ECO:0000259" key="4">
    <source>
        <dbReference type="SMART" id="SM00822"/>
    </source>
</evidence>
<name>A0ABV8VK15_9NOCA</name>
<dbReference type="InterPro" id="IPR002347">
    <property type="entry name" value="SDR_fam"/>
</dbReference>
<dbReference type="NCBIfam" id="NF004521">
    <property type="entry name" value="PRK05866.1"/>
    <property type="match status" value="1"/>
</dbReference>
<dbReference type="PRINTS" id="PR00081">
    <property type="entry name" value="GDHRDH"/>
</dbReference>
<reference evidence="6" key="1">
    <citation type="journal article" date="2019" name="Int. J. Syst. Evol. Microbiol.">
        <title>The Global Catalogue of Microorganisms (GCM) 10K type strain sequencing project: providing services to taxonomists for standard genome sequencing and annotation.</title>
        <authorList>
            <consortium name="The Broad Institute Genomics Platform"/>
            <consortium name="The Broad Institute Genome Sequencing Center for Infectious Disease"/>
            <person name="Wu L."/>
            <person name="Ma J."/>
        </authorList>
    </citation>
    <scope>NUCLEOTIDE SEQUENCE [LARGE SCALE GENOMIC DNA]</scope>
    <source>
        <strain evidence="6">IBRC-M 10490</strain>
    </source>
</reference>
<dbReference type="Pfam" id="PF00106">
    <property type="entry name" value="adh_short"/>
    <property type="match status" value="1"/>
</dbReference>
<accession>A0ABV8VK15</accession>
<protein>
    <submittedName>
        <fullName evidence="5">SDR family oxidoreductase</fullName>
    </submittedName>
</protein>
<keyword evidence="6" id="KW-1185">Reference proteome</keyword>